<protein>
    <recommendedName>
        <fullName evidence="3">Protein containing Six-hairpin glycosidase-like domain protein</fullName>
    </recommendedName>
</protein>
<dbReference type="Proteomes" id="UP000253850">
    <property type="component" value="Chromosome"/>
</dbReference>
<reference evidence="1 2" key="1">
    <citation type="submission" date="2018-07" db="EMBL/GenBank/DDBJ databases">
        <title>Complete genome of the Arcobacter bivalviorum type strain LMG 26154.</title>
        <authorList>
            <person name="Miller W.G."/>
            <person name="Yee E."/>
            <person name="Bono J.L."/>
        </authorList>
    </citation>
    <scope>NUCLEOTIDE SEQUENCE [LARGE SCALE GENOMIC DNA]</scope>
    <source>
        <strain evidence="1 2">LMG 26154</strain>
    </source>
</reference>
<organism evidence="1 2">
    <name type="scientific">Halarcobacter bivalviorum</name>
    <dbReference type="NCBI Taxonomy" id="663364"/>
    <lineage>
        <taxon>Bacteria</taxon>
        <taxon>Pseudomonadati</taxon>
        <taxon>Campylobacterota</taxon>
        <taxon>Epsilonproteobacteria</taxon>
        <taxon>Campylobacterales</taxon>
        <taxon>Arcobacteraceae</taxon>
        <taxon>Halarcobacter</taxon>
    </lineage>
</organism>
<evidence type="ECO:0000313" key="1">
    <source>
        <dbReference type="EMBL" id="AXH13395.1"/>
    </source>
</evidence>
<name>A0AB33GNS1_9BACT</name>
<dbReference type="SUPFAM" id="SSF48208">
    <property type="entry name" value="Six-hairpin glycosidases"/>
    <property type="match status" value="1"/>
</dbReference>
<evidence type="ECO:0008006" key="3">
    <source>
        <dbReference type="Google" id="ProtNLM"/>
    </source>
</evidence>
<dbReference type="GO" id="GO:0005975">
    <property type="term" value="P:carbohydrate metabolic process"/>
    <property type="evidence" value="ECO:0007669"/>
    <property type="project" value="InterPro"/>
</dbReference>
<dbReference type="AlphaFoldDB" id="A0AB33GNS1"/>
<sequence>MNHLLAKTRESLALGTPFNIDSKNLEITYDSKISQVYITLFQEGLRPIRWGSKKESFEETIKRIIFKIKTNPSFYSFNINDSSKCRILFEIVTKEYPCNIRNLTTLRMKSPNRFEPGVNGLKYKYEGITRFFMPTDGYTKSIMSVNQLLNYLSKQCGIARKTNKISERVHLMRREPIEYTFLESEAYITYEDEVLKLNRGYPEPVEFSKEIVYDKMIKSSDWLIENMNEDGSFLYFYDPYKNTIVDDLHPNMINPLYNNILRHSGGTITLLRAFELSKKKIYLEKAKDSLDFLISTFRTHTYKKEYACYPFFNKKSKLGGAGIGLVALMHYYIHTKDESYRKYIDGLVRHILSRVDKDGELIGYYIHPLYNEGKPLINPDDEIKKNLFSFYYPGEALLGLALYYHHAKNIDKKFKKEIKEKSEQALDFLVDVRPIKYDYMFESLPADAWLMQAIEEWVKVEGLKKQSYIDFVFNDTKQMFEHMYKDENTFSLNKDYIGGFYYEYGDHVYHDASRCEGVVSAYYLAKYLGDEQKASWIMEHMMLSAKGLMKTFHDEKSVYAHINPKKALHSFRFKLTRQWVRVDSVQHAACFFGRLLPVWQKEEKIIEKKAAKCKVYDYSEINSYELFEEFFHKVEETSSYGKKVVIVSEFVDEMSVHSLDIEKYKTLISKAKIDSLYTIGSFTNHIEVIEDINIWKNHSQSFDTLENEILNELSENDILFIKTNKDLEKFIHKVQL</sequence>
<gene>
    <name evidence="1" type="ORF">ABIV_2421</name>
</gene>
<proteinExistence type="predicted"/>
<dbReference type="EMBL" id="CP031217">
    <property type="protein sequence ID" value="AXH13395.1"/>
    <property type="molecule type" value="Genomic_DNA"/>
</dbReference>
<dbReference type="KEGG" id="hbv:ABIV_2421"/>
<evidence type="ECO:0000313" key="2">
    <source>
        <dbReference type="Proteomes" id="UP000253850"/>
    </source>
</evidence>
<dbReference type="InterPro" id="IPR008928">
    <property type="entry name" value="6-hairpin_glycosidase_sf"/>
</dbReference>
<accession>A0AB33GNS1</accession>
<dbReference type="RefSeq" id="WP_228254306.1">
    <property type="nucleotide sequence ID" value="NZ_CP031217.1"/>
</dbReference>